<accession>A0A4Z1AB09</accession>
<dbReference type="GO" id="GO:0005886">
    <property type="term" value="C:plasma membrane"/>
    <property type="evidence" value="ECO:0007669"/>
    <property type="project" value="TreeGrafter"/>
</dbReference>
<keyword evidence="1" id="KW-0472">Membrane</keyword>
<dbReference type="Gene3D" id="3.30.70.1320">
    <property type="entry name" value="Multidrug efflux transporter AcrB pore domain like"/>
    <property type="match status" value="1"/>
</dbReference>
<dbReference type="SUPFAM" id="SSF82714">
    <property type="entry name" value="Multidrug efflux transporter AcrB TolC docking domain, DN and DC subdomains"/>
    <property type="match status" value="2"/>
</dbReference>
<dbReference type="SUPFAM" id="SSF82866">
    <property type="entry name" value="Multidrug efflux transporter AcrB transmembrane domain"/>
    <property type="match status" value="2"/>
</dbReference>
<dbReference type="Gene3D" id="3.30.2090.10">
    <property type="entry name" value="Multidrug efflux transporter AcrB TolC docking domain, DN and DC subdomains"/>
    <property type="match status" value="2"/>
</dbReference>
<proteinExistence type="predicted"/>
<dbReference type="PANTHER" id="PTHR32063">
    <property type="match status" value="1"/>
</dbReference>
<evidence type="ECO:0000256" key="1">
    <source>
        <dbReference type="SAM" id="Phobius"/>
    </source>
</evidence>
<feature type="transmembrane region" description="Helical" evidence="1">
    <location>
        <begin position="985"/>
        <end position="1009"/>
    </location>
</feature>
<dbReference type="Gene3D" id="3.30.70.1440">
    <property type="entry name" value="Multidrug efflux transporter AcrB pore domain"/>
    <property type="match status" value="1"/>
</dbReference>
<dbReference type="PANTHER" id="PTHR32063:SF0">
    <property type="entry name" value="SWARMING MOTILITY PROTEIN SWRC"/>
    <property type="match status" value="1"/>
</dbReference>
<dbReference type="AlphaFoldDB" id="A0A4Z1AB09"/>
<evidence type="ECO:0000313" key="3">
    <source>
        <dbReference type="Proteomes" id="UP000298263"/>
    </source>
</evidence>
<dbReference type="Gene3D" id="1.20.1640.10">
    <property type="entry name" value="Multidrug efflux transporter AcrB transmembrane domain"/>
    <property type="match status" value="2"/>
</dbReference>
<keyword evidence="1" id="KW-0812">Transmembrane</keyword>
<dbReference type="SUPFAM" id="SSF82693">
    <property type="entry name" value="Multidrug efflux transporter AcrB pore domain, PN1, PN2, PC1 and PC2 subdomains"/>
    <property type="match status" value="3"/>
</dbReference>
<name>A0A4Z1AB09_9LEPT</name>
<keyword evidence="1" id="KW-1133">Transmembrane helix</keyword>
<feature type="transmembrane region" description="Helical" evidence="1">
    <location>
        <begin position="906"/>
        <end position="927"/>
    </location>
</feature>
<feature type="transmembrane region" description="Helical" evidence="1">
    <location>
        <begin position="336"/>
        <end position="354"/>
    </location>
</feature>
<protein>
    <submittedName>
        <fullName evidence="2">Efflux RND transporter permease subunit</fullName>
    </submittedName>
</protein>
<dbReference type="Gene3D" id="3.30.70.1430">
    <property type="entry name" value="Multidrug efflux transporter AcrB pore domain"/>
    <property type="match status" value="2"/>
</dbReference>
<dbReference type="Pfam" id="PF00873">
    <property type="entry name" value="ACR_tran"/>
    <property type="match status" value="1"/>
</dbReference>
<feature type="transmembrane region" description="Helical" evidence="1">
    <location>
        <begin position="12"/>
        <end position="34"/>
    </location>
</feature>
<feature type="transmembrane region" description="Helical" evidence="1">
    <location>
        <begin position="854"/>
        <end position="873"/>
    </location>
</feature>
<feature type="transmembrane region" description="Helical" evidence="1">
    <location>
        <begin position="456"/>
        <end position="477"/>
    </location>
</feature>
<organism evidence="2 3">
    <name type="scientific">Leptospira congkakensis</name>
    <dbReference type="NCBI Taxonomy" id="2484932"/>
    <lineage>
        <taxon>Bacteria</taxon>
        <taxon>Pseudomonadati</taxon>
        <taxon>Spirochaetota</taxon>
        <taxon>Spirochaetia</taxon>
        <taxon>Leptospirales</taxon>
        <taxon>Leptospiraceae</taxon>
        <taxon>Leptospira</taxon>
    </lineage>
</organism>
<dbReference type="EMBL" id="RQGP01000023">
    <property type="protein sequence ID" value="TGL88777.1"/>
    <property type="molecule type" value="Genomic_DNA"/>
</dbReference>
<dbReference type="GO" id="GO:0042910">
    <property type="term" value="F:xenobiotic transmembrane transporter activity"/>
    <property type="evidence" value="ECO:0007669"/>
    <property type="project" value="TreeGrafter"/>
</dbReference>
<dbReference type="InterPro" id="IPR001036">
    <property type="entry name" value="Acrflvin-R"/>
</dbReference>
<keyword evidence="3" id="KW-1185">Reference proteome</keyword>
<reference evidence="2" key="1">
    <citation type="journal article" date="2019" name="PLoS Negl. Trop. Dis.">
        <title>Revisiting the worldwide diversity of Leptospira species in the environment.</title>
        <authorList>
            <person name="Vincent A.T."/>
            <person name="Schiettekatte O."/>
            <person name="Bourhy P."/>
            <person name="Veyrier F.J."/>
            <person name="Picardeau M."/>
        </authorList>
    </citation>
    <scope>NUCLEOTIDE SEQUENCE [LARGE SCALE GENOMIC DNA]</scope>
    <source>
        <strain evidence="2">201702422</strain>
    </source>
</reference>
<feature type="transmembrane region" description="Helical" evidence="1">
    <location>
        <begin position="429"/>
        <end position="450"/>
    </location>
</feature>
<dbReference type="InterPro" id="IPR027463">
    <property type="entry name" value="AcrB_DN_DC_subdom"/>
</dbReference>
<feature type="transmembrane region" description="Helical" evidence="1">
    <location>
        <begin position="361"/>
        <end position="382"/>
    </location>
</feature>
<dbReference type="Proteomes" id="UP000298263">
    <property type="component" value="Unassembled WGS sequence"/>
</dbReference>
<dbReference type="RefSeq" id="WP_135585430.1">
    <property type="nucleotide sequence ID" value="NZ_RQGO01000012.1"/>
</dbReference>
<feature type="transmembrane region" description="Helical" evidence="1">
    <location>
        <begin position="880"/>
        <end position="900"/>
    </location>
</feature>
<gene>
    <name evidence="2" type="ORF">EHQ69_15140</name>
</gene>
<feature type="transmembrane region" description="Helical" evidence="1">
    <location>
        <begin position="955"/>
        <end position="973"/>
    </location>
</feature>
<dbReference type="OrthoDB" id="366306at2"/>
<evidence type="ECO:0000313" key="2">
    <source>
        <dbReference type="EMBL" id="TGL88777.1"/>
    </source>
</evidence>
<dbReference type="PRINTS" id="PR00702">
    <property type="entry name" value="ACRIFLAVINRP"/>
</dbReference>
<comment type="caution">
    <text evidence="2">The sequence shown here is derived from an EMBL/GenBank/DDBJ whole genome shotgun (WGS) entry which is preliminary data.</text>
</comment>
<sequence length="1021" mass="112079">MNLAKLSIQRPVFIACTVILIVVVGLVSFGKLGVENFPDMNIPTISVSVTYPGAAPNEIETLVAKPIEDELSTISGLKKIRSICNEGSAVIVAEFTSETVISYAEQQIRDKVAFAKKKIPAEVDEPVIKRLDPADQPILSISIQSELDDNEFYDFASETIKQRLISVSNVGSIDIIGGRKKEIWVELDRNKLKSRNLSASQVSQKIAAGGANIPAGKIRGEQSDLSFRTINEYRSFDEIRNVPISFMNNEIPVQLSDVARVVEASEEVTSLAYWNGKPALFLLVYKQSGSNSVQVAESVKKKVSDLQKEFPNVTFDYYNDSSKVVKDNVWDVEESIYIGIALTIIVVLFFLGSVRSTLITGLALPTSLLGSFILMNLAGFTINQMTLLAMSLAVGLLIDDAIVVRENIHRHKEMGKDSKQAALDGTKEVTLAVLATTFAILAVFGPIAFIDGVIGQILRPFGLTVCFALLISLYDALTIAPMMSAYFGGEHDPNKVPGRIEKILSVPLRAFDKFQDKLTNVYVKTLEVSTKHPLFVLAIAVFIFVSSIFISKTLKSEFIPTQDLGQFTVTFELPPGASVDATKELNEKVSNLLRSQKEVYLTAGYVKQNKIDIYVELVSSKQRKLNTPQFKEYTRKELVPYSYAKPIVKNFDAIGGGQRSFSFVITGNDAEKVESYSKLVFEKIKKIPDLTDPDISLREGAPEFKIVPKGDQIVKLGVNPQSLGKELRTIVEGDTSAVFREKNLEYDIRVRMLDDQRNIEKNFSQVVVPNINGYLVPLSLVTSGVSTTGPATIQRQNRSRSVEISADTNPNGRGSGYAMTELQRILKEDLPLPEGIKVSYSGQTENLESTGKNMAIALGLGVVFIYLVLASLYESFIIPISILVVIPLAMTGAFWGLFLTGKAMDIFANIGMILLFGLATKNSILLIDFAKDLQNTGVDTRTALIEAGRARLRPILMTSIALIAGMLPVAIGLNEASKQRTSMGVTVIGGLISSTILTLYVIPAVYQYITRLIDSMSKKKK</sequence>
<feature type="transmembrane region" description="Helical" evidence="1">
    <location>
        <begin position="534"/>
        <end position="551"/>
    </location>
</feature>